<sequence>MIKVMRNGRYPEMGAMAGQVSCRQRSAVPSANDLDWTRQHGMDLVIYVS</sequence>
<dbReference type="EMBL" id="CABPRU010000005">
    <property type="protein sequence ID" value="VVE10356.1"/>
    <property type="molecule type" value="Genomic_DNA"/>
</dbReference>
<keyword evidence="2" id="KW-1185">Reference proteome</keyword>
<accession>A0A5E4VE20</accession>
<organism evidence="1 2">
    <name type="scientific">Pandoraea terrigena</name>
    <dbReference type="NCBI Taxonomy" id="2508292"/>
    <lineage>
        <taxon>Bacteria</taxon>
        <taxon>Pseudomonadati</taxon>
        <taxon>Pseudomonadota</taxon>
        <taxon>Betaproteobacteria</taxon>
        <taxon>Burkholderiales</taxon>
        <taxon>Burkholderiaceae</taxon>
        <taxon>Pandoraea</taxon>
    </lineage>
</organism>
<dbReference type="AlphaFoldDB" id="A0A5E4VE20"/>
<evidence type="ECO:0000313" key="1">
    <source>
        <dbReference type="EMBL" id="VVE10356.1"/>
    </source>
</evidence>
<reference evidence="1 2" key="1">
    <citation type="submission" date="2019-08" db="EMBL/GenBank/DDBJ databases">
        <authorList>
            <person name="Peeters C."/>
        </authorList>
    </citation>
    <scope>NUCLEOTIDE SEQUENCE [LARGE SCALE GENOMIC DNA]</scope>
    <source>
        <strain evidence="1 2">LMG 31013</strain>
    </source>
</reference>
<protein>
    <submittedName>
        <fullName evidence="1">Uncharacterized protein</fullName>
    </submittedName>
</protein>
<gene>
    <name evidence="1" type="ORF">PTE31013_02616</name>
</gene>
<dbReference type="Proteomes" id="UP000334380">
    <property type="component" value="Unassembled WGS sequence"/>
</dbReference>
<proteinExistence type="predicted"/>
<evidence type="ECO:0000313" key="2">
    <source>
        <dbReference type="Proteomes" id="UP000334380"/>
    </source>
</evidence>
<name>A0A5E4VE20_9BURK</name>